<keyword evidence="3" id="KW-1185">Reference proteome</keyword>
<dbReference type="RefSeq" id="WP_183369909.1">
    <property type="nucleotide sequence ID" value="NZ_BAABHL010000037.1"/>
</dbReference>
<keyword evidence="1" id="KW-0472">Membrane</keyword>
<name>A0A840F3C8_9ACTN</name>
<keyword evidence="1" id="KW-1133">Transmembrane helix</keyword>
<organism evidence="2 3">
    <name type="scientific">Gordonia humi</name>
    <dbReference type="NCBI Taxonomy" id="686429"/>
    <lineage>
        <taxon>Bacteria</taxon>
        <taxon>Bacillati</taxon>
        <taxon>Actinomycetota</taxon>
        <taxon>Actinomycetes</taxon>
        <taxon>Mycobacteriales</taxon>
        <taxon>Gordoniaceae</taxon>
        <taxon>Gordonia</taxon>
    </lineage>
</organism>
<dbReference type="Proteomes" id="UP000551501">
    <property type="component" value="Unassembled WGS sequence"/>
</dbReference>
<proteinExistence type="predicted"/>
<evidence type="ECO:0000256" key="1">
    <source>
        <dbReference type="SAM" id="Phobius"/>
    </source>
</evidence>
<evidence type="ECO:0000313" key="2">
    <source>
        <dbReference type="EMBL" id="MBB4134790.1"/>
    </source>
</evidence>
<feature type="transmembrane region" description="Helical" evidence="1">
    <location>
        <begin position="34"/>
        <end position="57"/>
    </location>
</feature>
<protein>
    <submittedName>
        <fullName evidence="2">Uncharacterized protein</fullName>
    </submittedName>
</protein>
<comment type="caution">
    <text evidence="2">The sequence shown here is derived from an EMBL/GenBank/DDBJ whole genome shotgun (WGS) entry which is preliminary data.</text>
</comment>
<evidence type="ECO:0000313" key="3">
    <source>
        <dbReference type="Proteomes" id="UP000551501"/>
    </source>
</evidence>
<keyword evidence="1" id="KW-0812">Transmembrane</keyword>
<accession>A0A840F3C8</accession>
<dbReference type="AlphaFoldDB" id="A0A840F3C8"/>
<sequence length="95" mass="9735">MTSDRPIITRLHGEPVLPTTASDSVEPVSARHGALLGLAIAAGVLAGIALIVLGVVYGGPWRWAAGAATLALIALIVAPGFVKDKQDNNVEGEKK</sequence>
<feature type="transmembrane region" description="Helical" evidence="1">
    <location>
        <begin position="63"/>
        <end position="82"/>
    </location>
</feature>
<reference evidence="2 3" key="1">
    <citation type="submission" date="2020-08" db="EMBL/GenBank/DDBJ databases">
        <title>Sequencing the genomes of 1000 actinobacteria strains.</title>
        <authorList>
            <person name="Klenk H.-P."/>
        </authorList>
    </citation>
    <scope>NUCLEOTIDE SEQUENCE [LARGE SCALE GENOMIC DNA]</scope>
    <source>
        <strain evidence="2 3">DSM 45298</strain>
    </source>
</reference>
<dbReference type="EMBL" id="JACIFP010000001">
    <property type="protein sequence ID" value="MBB4134790.1"/>
    <property type="molecule type" value="Genomic_DNA"/>
</dbReference>
<gene>
    <name evidence="2" type="ORF">BKA16_001342</name>
</gene>